<dbReference type="InterPro" id="IPR018060">
    <property type="entry name" value="HTH_AraC"/>
</dbReference>
<evidence type="ECO:0000256" key="4">
    <source>
        <dbReference type="ARBA" id="ARBA00022553"/>
    </source>
</evidence>
<evidence type="ECO:0000256" key="9">
    <source>
        <dbReference type="ARBA" id="ARBA00024867"/>
    </source>
</evidence>
<accession>A0ABY5VDG8</accession>
<keyword evidence="5" id="KW-0902">Two-component regulatory system</keyword>
<keyword evidence="6" id="KW-0805">Transcription regulation</keyword>
<evidence type="ECO:0000259" key="11">
    <source>
        <dbReference type="PROSITE" id="PS01124"/>
    </source>
</evidence>
<dbReference type="PROSITE" id="PS01124">
    <property type="entry name" value="HTH_ARAC_FAMILY_2"/>
    <property type="match status" value="1"/>
</dbReference>
<name>A0ABY5VDG8_9FIRM</name>
<evidence type="ECO:0000313" key="14">
    <source>
        <dbReference type="Proteomes" id="UP001060164"/>
    </source>
</evidence>
<dbReference type="InterPro" id="IPR051552">
    <property type="entry name" value="HptR"/>
</dbReference>
<keyword evidence="7" id="KW-0238">DNA-binding</keyword>
<evidence type="ECO:0000256" key="8">
    <source>
        <dbReference type="ARBA" id="ARBA00023163"/>
    </source>
</evidence>
<feature type="domain" description="HTH araC/xylS-type" evidence="11">
    <location>
        <begin position="422"/>
        <end position="520"/>
    </location>
</feature>
<feature type="domain" description="Response regulatory" evidence="12">
    <location>
        <begin position="3"/>
        <end position="120"/>
    </location>
</feature>
<dbReference type="EMBL" id="CP102290">
    <property type="protein sequence ID" value="UWP57891.1"/>
    <property type="molecule type" value="Genomic_DNA"/>
</dbReference>
<comment type="function">
    <text evidence="9">May play the central regulatory role in sporulation. It may be an element of the effector pathway responsible for the activation of sporulation genes in response to nutritional stress. Spo0A may act in concert with spo0H (a sigma factor) to control the expression of some genes that are critical to the sporulation process.</text>
</comment>
<comment type="subcellular location">
    <subcellularLocation>
        <location evidence="1">Cytoplasm</location>
    </subcellularLocation>
</comment>
<keyword evidence="3" id="KW-0963">Cytoplasm</keyword>
<feature type="modified residue" description="4-aspartylphosphate" evidence="10">
    <location>
        <position position="55"/>
    </location>
</feature>
<evidence type="ECO:0000259" key="12">
    <source>
        <dbReference type="PROSITE" id="PS50110"/>
    </source>
</evidence>
<dbReference type="PROSITE" id="PS50110">
    <property type="entry name" value="RESPONSE_REGULATORY"/>
    <property type="match status" value="1"/>
</dbReference>
<gene>
    <name evidence="13" type="ORF">NQ502_10795</name>
</gene>
<dbReference type="CDD" id="cd17536">
    <property type="entry name" value="REC_YesN-like"/>
    <property type="match status" value="1"/>
</dbReference>
<dbReference type="InterPro" id="IPR011006">
    <property type="entry name" value="CheY-like_superfamily"/>
</dbReference>
<evidence type="ECO:0000256" key="2">
    <source>
        <dbReference type="ARBA" id="ARBA00018672"/>
    </source>
</evidence>
<dbReference type="Gene3D" id="1.10.10.60">
    <property type="entry name" value="Homeodomain-like"/>
    <property type="match status" value="2"/>
</dbReference>
<sequence length="522" mass="59449">MLKVLIVDNETVIRKGLVHCIRWDSLDCTIAAQAEDGIDALEQIPRIQPDIVISDIRMPGMDGLELARNIYIHYPSIKVIILTGFPDFEYAKRAIEYRVVDFVLKPTSIENLTKAIEKARTCIAEERSSKDMRQQLMSKSAENLQLQRGMFLYNLLHHVEQSYLYVVNRLAQLELDLSSYYILRLTIVPSAKNQSAEPLKYYLNQSQDVLADCFSQYTVHIVPHGDQICYAIICASSSFSPVSACTEAIDILGSFSQFTLFIGISAHCSNPLNMPAAAEQADQASQFAQYLPDNHVMSYNQIPSIPQPVTARIFDDLRLLKGAIENRNQTVSHDILIRLFEYMRENKLPMETMHNICVYIHQFCTGLLFSPHTQGSENNLPKLKTLLKCNTPDLLKENMLELVQQTLALTTGEHADAEDLIRKVKLYITQHYAEDLSLGMLSNQAFLSPSYLSKLFKHHEGINLSTYLQNVRVEQAKVLLLTTNLKTYEIAERVGIPDPIYFSRIFKKVTGIRPKDFRKMHP</sequence>
<dbReference type="SUPFAM" id="SSF52172">
    <property type="entry name" value="CheY-like"/>
    <property type="match status" value="1"/>
</dbReference>
<dbReference type="PANTHER" id="PTHR42713">
    <property type="entry name" value="HISTIDINE KINASE-RELATED"/>
    <property type="match status" value="1"/>
</dbReference>
<organism evidence="13 14">
    <name type="scientific">Ruminococcus gauvreauii</name>
    <dbReference type="NCBI Taxonomy" id="438033"/>
    <lineage>
        <taxon>Bacteria</taxon>
        <taxon>Bacillati</taxon>
        <taxon>Bacillota</taxon>
        <taxon>Clostridia</taxon>
        <taxon>Eubacteriales</taxon>
        <taxon>Oscillospiraceae</taxon>
        <taxon>Ruminococcus</taxon>
    </lineage>
</organism>
<dbReference type="PROSITE" id="PS00041">
    <property type="entry name" value="HTH_ARAC_FAMILY_1"/>
    <property type="match status" value="1"/>
</dbReference>
<dbReference type="SUPFAM" id="SSF46689">
    <property type="entry name" value="Homeodomain-like"/>
    <property type="match status" value="2"/>
</dbReference>
<dbReference type="Pfam" id="PF12833">
    <property type="entry name" value="HTH_18"/>
    <property type="match status" value="1"/>
</dbReference>
<keyword evidence="4 10" id="KW-0597">Phosphoprotein</keyword>
<proteinExistence type="predicted"/>
<keyword evidence="8" id="KW-0804">Transcription</keyword>
<keyword evidence="14" id="KW-1185">Reference proteome</keyword>
<evidence type="ECO:0000256" key="7">
    <source>
        <dbReference type="ARBA" id="ARBA00023125"/>
    </source>
</evidence>
<dbReference type="RefSeq" id="WP_028530022.1">
    <property type="nucleotide sequence ID" value="NZ_CABLBR010000040.1"/>
</dbReference>
<evidence type="ECO:0000256" key="3">
    <source>
        <dbReference type="ARBA" id="ARBA00022490"/>
    </source>
</evidence>
<dbReference type="Proteomes" id="UP001060164">
    <property type="component" value="Chromosome"/>
</dbReference>
<dbReference type="SMART" id="SM00342">
    <property type="entry name" value="HTH_ARAC"/>
    <property type="match status" value="1"/>
</dbReference>
<dbReference type="InterPro" id="IPR018062">
    <property type="entry name" value="HTH_AraC-typ_CS"/>
</dbReference>
<protein>
    <recommendedName>
        <fullName evidence="2">Stage 0 sporulation protein A homolog</fullName>
    </recommendedName>
</protein>
<evidence type="ECO:0000256" key="5">
    <source>
        <dbReference type="ARBA" id="ARBA00023012"/>
    </source>
</evidence>
<dbReference type="Pfam" id="PF00072">
    <property type="entry name" value="Response_reg"/>
    <property type="match status" value="1"/>
</dbReference>
<dbReference type="PANTHER" id="PTHR42713:SF3">
    <property type="entry name" value="TRANSCRIPTIONAL REGULATORY PROTEIN HPTR"/>
    <property type="match status" value="1"/>
</dbReference>
<dbReference type="InterPro" id="IPR009057">
    <property type="entry name" value="Homeodomain-like_sf"/>
</dbReference>
<dbReference type="SMART" id="SM00448">
    <property type="entry name" value="REC"/>
    <property type="match status" value="1"/>
</dbReference>
<dbReference type="Gene3D" id="3.40.50.2300">
    <property type="match status" value="1"/>
</dbReference>
<evidence type="ECO:0000313" key="13">
    <source>
        <dbReference type="EMBL" id="UWP57891.1"/>
    </source>
</evidence>
<evidence type="ECO:0000256" key="6">
    <source>
        <dbReference type="ARBA" id="ARBA00023015"/>
    </source>
</evidence>
<reference evidence="13" key="1">
    <citation type="journal article" date="2022" name="Cell">
        <title>Design, construction, and in vivo augmentation of a complex gut microbiome.</title>
        <authorList>
            <person name="Cheng A.G."/>
            <person name="Ho P.Y."/>
            <person name="Aranda-Diaz A."/>
            <person name="Jain S."/>
            <person name="Yu F.B."/>
            <person name="Meng X."/>
            <person name="Wang M."/>
            <person name="Iakiviak M."/>
            <person name="Nagashima K."/>
            <person name="Zhao A."/>
            <person name="Murugkar P."/>
            <person name="Patil A."/>
            <person name="Atabakhsh K."/>
            <person name="Weakley A."/>
            <person name="Yan J."/>
            <person name="Brumbaugh A.R."/>
            <person name="Higginbottom S."/>
            <person name="Dimas A."/>
            <person name="Shiver A.L."/>
            <person name="Deutschbauer A."/>
            <person name="Neff N."/>
            <person name="Sonnenburg J.L."/>
            <person name="Huang K.C."/>
            <person name="Fischbach M.A."/>
        </authorList>
    </citation>
    <scope>NUCLEOTIDE SEQUENCE</scope>
    <source>
        <strain evidence="13">DSM 19829</strain>
    </source>
</reference>
<evidence type="ECO:0000256" key="1">
    <source>
        <dbReference type="ARBA" id="ARBA00004496"/>
    </source>
</evidence>
<evidence type="ECO:0000256" key="10">
    <source>
        <dbReference type="PROSITE-ProRule" id="PRU00169"/>
    </source>
</evidence>
<dbReference type="InterPro" id="IPR001789">
    <property type="entry name" value="Sig_transdc_resp-reg_receiver"/>
</dbReference>